<dbReference type="InterPro" id="IPR041726">
    <property type="entry name" value="ACAD10_11_N"/>
</dbReference>
<evidence type="ECO:0000313" key="3">
    <source>
        <dbReference type="Proteomes" id="UP000028492"/>
    </source>
</evidence>
<dbReference type="STRING" id="208439.AJAP_30740"/>
<dbReference type="HOGENOM" id="CLU_007526_0_0_11"/>
<dbReference type="InterPro" id="IPR011009">
    <property type="entry name" value="Kinase-like_dom_sf"/>
</dbReference>
<dbReference type="EMBL" id="CP008953">
    <property type="protein sequence ID" value="AIG78970.1"/>
    <property type="molecule type" value="Genomic_DNA"/>
</dbReference>
<protein>
    <recommendedName>
        <fullName evidence="1">Aminoglycoside phosphotransferase domain-containing protein</fullName>
    </recommendedName>
</protein>
<dbReference type="Gene3D" id="3.90.1200.10">
    <property type="match status" value="1"/>
</dbReference>
<evidence type="ECO:0000313" key="2">
    <source>
        <dbReference type="EMBL" id="AIG78970.1"/>
    </source>
</evidence>
<dbReference type="SUPFAM" id="SSF56112">
    <property type="entry name" value="Protein kinase-like (PK-like)"/>
    <property type="match status" value="1"/>
</dbReference>
<dbReference type="CDD" id="cd05154">
    <property type="entry name" value="ACAD10_11_N-like"/>
    <property type="match status" value="1"/>
</dbReference>
<sequence>MTLAADKTVEVRGEDSFDPAAMHAWLAARVPGLGDAPPGVRQFPGGASNLTYLLTYPDRELILRRPPVGHKAASAHDMRREFRVQQALRPVFPYVPEVLAFCDDETVLGGDFYVMERLEGLILRGDLPAGFDLPPDSARELCGKVVDRLVELHAVDVEAAGLADLGKGAGYVERQVRGWSERFLKARTENVPDCAEVMAWLKENQPPEVKICLIHNDYRLDNLVLDDDLGIVGVLDWEMATLGDPLMELGSTLAYWVQDDDDDVMKLSRRQPTHLPGMYTREEFVRRYAERSGLEIGDWTFYEVYGLFRLAVVIQQIYYRYHAGQTTNPALKDLWQFVGYLDGRCRRIIAKGHA</sequence>
<evidence type="ECO:0000259" key="1">
    <source>
        <dbReference type="Pfam" id="PF01636"/>
    </source>
</evidence>
<dbReference type="InterPro" id="IPR002575">
    <property type="entry name" value="Aminoglycoside_PTrfase"/>
</dbReference>
<dbReference type="Gene3D" id="3.30.200.20">
    <property type="entry name" value="Phosphorylase Kinase, domain 1"/>
    <property type="match status" value="1"/>
</dbReference>
<dbReference type="RefSeq" id="WP_038517671.1">
    <property type="nucleotide sequence ID" value="NZ_CP008953.1"/>
</dbReference>
<organism evidence="2 3">
    <name type="scientific">Amycolatopsis japonica</name>
    <dbReference type="NCBI Taxonomy" id="208439"/>
    <lineage>
        <taxon>Bacteria</taxon>
        <taxon>Bacillati</taxon>
        <taxon>Actinomycetota</taxon>
        <taxon>Actinomycetes</taxon>
        <taxon>Pseudonocardiales</taxon>
        <taxon>Pseudonocardiaceae</taxon>
        <taxon>Amycolatopsis</taxon>
        <taxon>Amycolatopsis japonica group</taxon>
    </lineage>
</organism>
<dbReference type="Proteomes" id="UP000028492">
    <property type="component" value="Chromosome"/>
</dbReference>
<dbReference type="KEGG" id="aja:AJAP_30740"/>
<dbReference type="PANTHER" id="PTHR47829">
    <property type="entry name" value="HYDROLASE, PUTATIVE (AFU_ORTHOLOGUE AFUA_1G12880)-RELATED"/>
    <property type="match status" value="1"/>
</dbReference>
<accession>A0A075V7W8</accession>
<dbReference type="Pfam" id="PF01636">
    <property type="entry name" value="APH"/>
    <property type="match status" value="1"/>
</dbReference>
<keyword evidence="3" id="KW-1185">Reference proteome</keyword>
<dbReference type="AlphaFoldDB" id="A0A075V7W8"/>
<proteinExistence type="predicted"/>
<dbReference type="InterPro" id="IPR052898">
    <property type="entry name" value="ACAD10-like"/>
</dbReference>
<feature type="domain" description="Aminoglycoside phosphotransferase" evidence="1">
    <location>
        <begin position="40"/>
        <end position="264"/>
    </location>
</feature>
<reference evidence="2 3" key="1">
    <citation type="journal article" date="2014" name="J. Biotechnol.">
        <title>Complete genome sequence of the actinobacterium Amycolatopsis japonica MG417-CF17(T) (=DSM 44213T) producing (S,S)-N,N'-ethylenediaminedisuccinic acid.</title>
        <authorList>
            <person name="Stegmann E."/>
            <person name="Albersmeier A."/>
            <person name="Spohn M."/>
            <person name="Gert H."/>
            <person name="Weber T."/>
            <person name="Wohlleben W."/>
            <person name="Kalinowski J."/>
            <person name="Ruckert C."/>
        </authorList>
    </citation>
    <scope>NUCLEOTIDE SEQUENCE [LARGE SCALE GENOMIC DNA]</scope>
    <source>
        <strain evidence="3">MG417-CF17 (DSM 44213)</strain>
    </source>
</reference>
<name>A0A075V7W8_9PSEU</name>
<dbReference type="PANTHER" id="PTHR47829:SF1">
    <property type="entry name" value="HAD FAMILY PHOSPHATASE"/>
    <property type="match status" value="1"/>
</dbReference>
<gene>
    <name evidence="2" type="ORF">AJAP_30740</name>
</gene>
<dbReference type="eggNOG" id="COG3173">
    <property type="taxonomic scope" value="Bacteria"/>
</dbReference>